<organism evidence="2 3">
    <name type="scientific">Trifolium medium</name>
    <dbReference type="NCBI Taxonomy" id="97028"/>
    <lineage>
        <taxon>Eukaryota</taxon>
        <taxon>Viridiplantae</taxon>
        <taxon>Streptophyta</taxon>
        <taxon>Embryophyta</taxon>
        <taxon>Tracheophyta</taxon>
        <taxon>Spermatophyta</taxon>
        <taxon>Magnoliopsida</taxon>
        <taxon>eudicotyledons</taxon>
        <taxon>Gunneridae</taxon>
        <taxon>Pentapetalae</taxon>
        <taxon>rosids</taxon>
        <taxon>fabids</taxon>
        <taxon>Fabales</taxon>
        <taxon>Fabaceae</taxon>
        <taxon>Papilionoideae</taxon>
        <taxon>50 kb inversion clade</taxon>
        <taxon>NPAAA clade</taxon>
        <taxon>Hologalegina</taxon>
        <taxon>IRL clade</taxon>
        <taxon>Trifolieae</taxon>
        <taxon>Trifolium</taxon>
    </lineage>
</organism>
<proteinExistence type="predicted"/>
<dbReference type="AlphaFoldDB" id="A0A392NX37"/>
<reference evidence="2 3" key="1">
    <citation type="journal article" date="2018" name="Front. Plant Sci.">
        <title>Red Clover (Trifolium pratense) and Zigzag Clover (T. medium) - A Picture of Genomic Similarities and Differences.</title>
        <authorList>
            <person name="Dluhosova J."/>
            <person name="Istvanek J."/>
            <person name="Nedelnik J."/>
            <person name="Repkova J."/>
        </authorList>
    </citation>
    <scope>NUCLEOTIDE SEQUENCE [LARGE SCALE GENOMIC DNA]</scope>
    <source>
        <strain evidence="3">cv. 10/8</strain>
        <tissue evidence="2">Leaf</tissue>
    </source>
</reference>
<dbReference type="EMBL" id="LXQA010053161">
    <property type="protein sequence ID" value="MCI03749.1"/>
    <property type="molecule type" value="Genomic_DNA"/>
</dbReference>
<feature type="region of interest" description="Disordered" evidence="1">
    <location>
        <begin position="1"/>
        <end position="21"/>
    </location>
</feature>
<evidence type="ECO:0000256" key="1">
    <source>
        <dbReference type="SAM" id="MobiDB-lite"/>
    </source>
</evidence>
<comment type="caution">
    <text evidence="2">The sequence shown here is derived from an EMBL/GenBank/DDBJ whole genome shotgun (WGS) entry which is preliminary data.</text>
</comment>
<accession>A0A392NX37</accession>
<evidence type="ECO:0000313" key="3">
    <source>
        <dbReference type="Proteomes" id="UP000265520"/>
    </source>
</evidence>
<name>A0A392NX37_9FABA</name>
<dbReference type="Proteomes" id="UP000265520">
    <property type="component" value="Unassembled WGS sequence"/>
</dbReference>
<sequence>MKERSRFDPRNYDREGLEPLDARTDLRTRTLLEQRDEAFSCDNGKNLSLAMLRNSN</sequence>
<keyword evidence="3" id="KW-1185">Reference proteome</keyword>
<feature type="non-terminal residue" evidence="2">
    <location>
        <position position="56"/>
    </location>
</feature>
<evidence type="ECO:0000313" key="2">
    <source>
        <dbReference type="EMBL" id="MCI03749.1"/>
    </source>
</evidence>
<protein>
    <submittedName>
        <fullName evidence="2">Uncharacterized protein</fullName>
    </submittedName>
</protein>